<dbReference type="PANTHER" id="PTHR14787:SF1">
    <property type="entry name" value="ATPASE PAAT"/>
    <property type="match status" value="1"/>
</dbReference>
<dbReference type="PANTHER" id="PTHR14787">
    <property type="entry name" value="C10ORF188 FAMILY MEMBER"/>
    <property type="match status" value="1"/>
</dbReference>
<reference evidence="2" key="1">
    <citation type="submission" date="2021-11" db="EMBL/GenBank/DDBJ databases">
        <authorList>
            <person name="Schell T."/>
        </authorList>
    </citation>
    <scope>NUCLEOTIDE SEQUENCE</scope>
    <source>
        <strain evidence="2">M5</strain>
    </source>
</reference>
<dbReference type="OrthoDB" id="7880149at2759"/>
<evidence type="ECO:0000313" key="2">
    <source>
        <dbReference type="EMBL" id="CAH0105316.1"/>
    </source>
</evidence>
<sequence>MNPDAVTVDCSWKIENADDFVRTKILWKEQLSELSEETSIENCFSMSQLNPDSGPCTLKIILKNNRKFAALQILSEVPMIEVHGQYEEYLMTVRGELLEEVEGTSLYECRIDLKKMQSEILLKFCKLKEATTVWLYGISAVTRPVDAIPSMRTLSGQPAGANHLLSSLMQEFNQGGKNFDSIEIVVDKKIREMEQRMMNRIDERLDRLEKRMEEENSKMISMLLDLKKNSK</sequence>
<comment type="caution">
    <text evidence="2">The sequence shown here is derived from an EMBL/GenBank/DDBJ whole genome shotgun (WGS) entry which is preliminary data.</text>
</comment>
<feature type="coiled-coil region" evidence="1">
    <location>
        <begin position="191"/>
        <end position="225"/>
    </location>
</feature>
<evidence type="ECO:0000313" key="3">
    <source>
        <dbReference type="Proteomes" id="UP000789390"/>
    </source>
</evidence>
<dbReference type="InterPro" id="IPR028043">
    <property type="entry name" value="PAAT-like"/>
</dbReference>
<protein>
    <submittedName>
        <fullName evidence="2">Uncharacterized protein</fullName>
    </submittedName>
</protein>
<name>A0A8J2WIB1_9CRUS</name>
<dbReference type="AlphaFoldDB" id="A0A8J2WIB1"/>
<accession>A0A8J2WIB1</accession>
<dbReference type="EMBL" id="CAKKLH010000179">
    <property type="protein sequence ID" value="CAH0105316.1"/>
    <property type="molecule type" value="Genomic_DNA"/>
</dbReference>
<evidence type="ECO:0000256" key="1">
    <source>
        <dbReference type="SAM" id="Coils"/>
    </source>
</evidence>
<keyword evidence="3" id="KW-1185">Reference proteome</keyword>
<dbReference type="Pfam" id="PF14958">
    <property type="entry name" value="PAAT-like"/>
    <property type="match status" value="1"/>
</dbReference>
<organism evidence="2 3">
    <name type="scientific">Daphnia galeata</name>
    <dbReference type="NCBI Taxonomy" id="27404"/>
    <lineage>
        <taxon>Eukaryota</taxon>
        <taxon>Metazoa</taxon>
        <taxon>Ecdysozoa</taxon>
        <taxon>Arthropoda</taxon>
        <taxon>Crustacea</taxon>
        <taxon>Branchiopoda</taxon>
        <taxon>Diplostraca</taxon>
        <taxon>Cladocera</taxon>
        <taxon>Anomopoda</taxon>
        <taxon>Daphniidae</taxon>
        <taxon>Daphnia</taxon>
    </lineage>
</organism>
<proteinExistence type="predicted"/>
<dbReference type="Gene3D" id="3.90.20.10">
    <property type="match status" value="1"/>
</dbReference>
<gene>
    <name evidence="2" type="ORF">DGAL_LOCUS8336</name>
</gene>
<dbReference type="Proteomes" id="UP000789390">
    <property type="component" value="Unassembled WGS sequence"/>
</dbReference>
<keyword evidence="1" id="KW-0175">Coiled coil</keyword>